<keyword evidence="2" id="KW-0805">Transcription regulation</keyword>
<dbReference type="Proteomes" id="UP000515150">
    <property type="component" value="Chromosome 12"/>
</dbReference>
<dbReference type="GO" id="GO:0045893">
    <property type="term" value="P:positive regulation of DNA-templated transcription"/>
    <property type="evidence" value="ECO:0007669"/>
    <property type="project" value="Ensembl"/>
</dbReference>
<feature type="DNA-binding region" description="Homeobox" evidence="7">
    <location>
        <begin position="345"/>
        <end position="404"/>
    </location>
</feature>
<name>A0A6P7NZ98_BETSP</name>
<organism evidence="13 14">
    <name type="scientific">Betta splendens</name>
    <name type="common">Siamese fighting fish</name>
    <dbReference type="NCBI Taxonomy" id="158456"/>
    <lineage>
        <taxon>Eukaryota</taxon>
        <taxon>Metazoa</taxon>
        <taxon>Chordata</taxon>
        <taxon>Craniata</taxon>
        <taxon>Vertebrata</taxon>
        <taxon>Euteleostomi</taxon>
        <taxon>Actinopterygii</taxon>
        <taxon>Neopterygii</taxon>
        <taxon>Teleostei</taxon>
        <taxon>Neoteleostei</taxon>
        <taxon>Acanthomorphata</taxon>
        <taxon>Anabantaria</taxon>
        <taxon>Anabantiformes</taxon>
        <taxon>Anabantoidei</taxon>
        <taxon>Osphronemidae</taxon>
        <taxon>Betta</taxon>
    </lineage>
</organism>
<dbReference type="GO" id="GO:0034728">
    <property type="term" value="P:nucleosome organization"/>
    <property type="evidence" value="ECO:0007669"/>
    <property type="project" value="Ensembl"/>
</dbReference>
<feature type="domain" description="Homeobox" evidence="11">
    <location>
        <begin position="343"/>
        <end position="403"/>
    </location>
</feature>
<dbReference type="InterPro" id="IPR050255">
    <property type="entry name" value="POU_domain_TF"/>
</dbReference>
<feature type="compositionally biased region" description="Low complexity" evidence="10">
    <location>
        <begin position="234"/>
        <end position="247"/>
    </location>
</feature>
<dbReference type="SUPFAM" id="SSF46689">
    <property type="entry name" value="Homeodomain-like"/>
    <property type="match status" value="1"/>
</dbReference>
<dbReference type="GeneID" id="114867101"/>
<dbReference type="PANTHER" id="PTHR11636">
    <property type="entry name" value="POU DOMAIN"/>
    <property type="match status" value="1"/>
</dbReference>
<dbReference type="AlphaFoldDB" id="A0A6P7NZ98"/>
<dbReference type="InterPro" id="IPR017970">
    <property type="entry name" value="Homeobox_CS"/>
</dbReference>
<feature type="region of interest" description="Disordered" evidence="10">
    <location>
        <begin position="1"/>
        <end position="26"/>
    </location>
</feature>
<evidence type="ECO:0000256" key="10">
    <source>
        <dbReference type="SAM" id="MobiDB-lite"/>
    </source>
</evidence>
<dbReference type="Gene3D" id="1.10.10.60">
    <property type="entry name" value="Homeodomain-like"/>
    <property type="match status" value="1"/>
</dbReference>
<feature type="compositionally biased region" description="Polar residues" evidence="10">
    <location>
        <begin position="215"/>
        <end position="233"/>
    </location>
</feature>
<dbReference type="Pfam" id="PF00157">
    <property type="entry name" value="Pou"/>
    <property type="match status" value="1"/>
</dbReference>
<dbReference type="GO" id="GO:0043697">
    <property type="term" value="P:cell dedifferentiation"/>
    <property type="evidence" value="ECO:0007669"/>
    <property type="project" value="Ensembl"/>
</dbReference>
<dbReference type="GO" id="GO:0016331">
    <property type="term" value="P:morphogenesis of embryonic epithelium"/>
    <property type="evidence" value="ECO:0007669"/>
    <property type="project" value="Ensembl"/>
</dbReference>
<dbReference type="GO" id="GO:0001706">
    <property type="term" value="P:endoderm formation"/>
    <property type="evidence" value="ECO:0007669"/>
    <property type="project" value="Ensembl"/>
</dbReference>
<dbReference type="GO" id="GO:0035284">
    <property type="term" value="P:brain segmentation"/>
    <property type="evidence" value="ECO:0007669"/>
    <property type="project" value="Ensembl"/>
</dbReference>
<dbReference type="CDD" id="cd00086">
    <property type="entry name" value="homeodomain"/>
    <property type="match status" value="1"/>
</dbReference>
<sequence length="473" mass="51799">MSEGSQSPECQNRSYDSSRGNCAQHVGQQGLGNAASFQLPHGVLPDPSLFYSKAAYNGISSTSAQPFFHFPNVATDYRGSDPQAGEFGQPKHWYAFAAPEYTGQVPGATAATQPTNLSPPIAETREQIKLPDIKTEKDTGEDYSAATRAQQYPTPLASAAMHQGVFYSAAWNPSFWPGITQIAPIGSNHQNPSTSSASSPSMSPSPPGTGLLGNSFFTMNQNPLPNGNPAQNPASSARSSGSSSGCSDSEEETLSTEELEQFAKELKHKRITLGFTQADVGLALGNLYGKMFSQTTICRFEALQLSFKNMCKLKPLLQRWLNEAENSENPQDMYKIERVFVDTRKRKRRTSLEGAVRAALESYFMKCPKPNTQEITHISDDLGLERDVVRVWFCNRRQKGKRLALPLDEEPDGQYYEQSHSPLNMAPSPIPNQVYPGSSYPPAPPPTLYMPQLHRPDVLKQGLHPGLVGHLTG</sequence>
<dbReference type="InterPro" id="IPR010982">
    <property type="entry name" value="Lambda_DNA-bd_dom_sf"/>
</dbReference>
<dbReference type="GO" id="GO:0003682">
    <property type="term" value="F:chromatin binding"/>
    <property type="evidence" value="ECO:0007669"/>
    <property type="project" value="Ensembl"/>
</dbReference>
<gene>
    <name evidence="14" type="primary">pou5f3</name>
</gene>
<dbReference type="PANTHER" id="PTHR11636:SF128">
    <property type="entry name" value="POU DOMAIN PROTEIN-RELATED"/>
    <property type="match status" value="1"/>
</dbReference>
<dbReference type="GO" id="GO:0009880">
    <property type="term" value="P:embryonic pattern specification"/>
    <property type="evidence" value="ECO:0007669"/>
    <property type="project" value="Ensembl"/>
</dbReference>
<dbReference type="FunFam" id="1.10.260.40:FF:000022">
    <property type="entry name" value="POU domain protein"/>
    <property type="match status" value="1"/>
</dbReference>
<dbReference type="GO" id="GO:0007498">
    <property type="term" value="P:mesoderm development"/>
    <property type="evidence" value="ECO:0007669"/>
    <property type="project" value="Ensembl"/>
</dbReference>
<evidence type="ECO:0000256" key="1">
    <source>
        <dbReference type="ARBA" id="ARBA00004123"/>
    </source>
</evidence>
<comment type="subcellular location">
    <subcellularLocation>
        <location evidence="1 7 8">Nucleus</location>
    </subcellularLocation>
</comment>
<dbReference type="GO" id="GO:0030902">
    <property type="term" value="P:hindbrain development"/>
    <property type="evidence" value="ECO:0007669"/>
    <property type="project" value="Ensembl"/>
</dbReference>
<feature type="region of interest" description="Disordered" evidence="10">
    <location>
        <begin position="182"/>
        <end position="258"/>
    </location>
</feature>
<evidence type="ECO:0000259" key="12">
    <source>
        <dbReference type="PROSITE" id="PS51179"/>
    </source>
</evidence>
<dbReference type="PRINTS" id="PR00028">
    <property type="entry name" value="POUDOMAIN"/>
</dbReference>
<dbReference type="GO" id="GO:0005634">
    <property type="term" value="C:nucleus"/>
    <property type="evidence" value="ECO:0007669"/>
    <property type="project" value="UniProtKB-SubCell"/>
</dbReference>
<evidence type="ECO:0000256" key="9">
    <source>
        <dbReference type="RuleBase" id="RU361194"/>
    </source>
</evidence>
<dbReference type="SUPFAM" id="SSF47413">
    <property type="entry name" value="lambda repressor-like DNA-binding domains"/>
    <property type="match status" value="1"/>
</dbReference>
<dbReference type="RefSeq" id="XP_029025286.1">
    <property type="nucleotide sequence ID" value="XM_029169453.3"/>
</dbReference>
<dbReference type="SMART" id="SM00389">
    <property type="entry name" value="HOX"/>
    <property type="match status" value="1"/>
</dbReference>
<feature type="compositionally biased region" description="Acidic residues" evidence="10">
    <location>
        <begin position="248"/>
        <end position="258"/>
    </location>
</feature>
<protein>
    <recommendedName>
        <fullName evidence="9">POU domain protein</fullName>
    </recommendedName>
</protein>
<dbReference type="FunFam" id="1.10.10.60:FF:000161">
    <property type="entry name" value="POU domain protein"/>
    <property type="match status" value="1"/>
</dbReference>
<dbReference type="GO" id="GO:0046982">
    <property type="term" value="F:protein heterodimerization activity"/>
    <property type="evidence" value="ECO:0007669"/>
    <property type="project" value="Ensembl"/>
</dbReference>
<dbReference type="GO" id="GO:0000981">
    <property type="term" value="F:DNA-binding transcription factor activity, RNA polymerase II-specific"/>
    <property type="evidence" value="ECO:0007669"/>
    <property type="project" value="InterPro"/>
</dbReference>
<dbReference type="FunCoup" id="A0A6P7NZ98">
    <property type="interactions" value="43"/>
</dbReference>
<dbReference type="InterPro" id="IPR001356">
    <property type="entry name" value="HD"/>
</dbReference>
<dbReference type="GO" id="GO:0010629">
    <property type="term" value="P:negative regulation of gene expression"/>
    <property type="evidence" value="ECO:0007669"/>
    <property type="project" value="Ensembl"/>
</dbReference>
<dbReference type="PROSITE" id="PS00465">
    <property type="entry name" value="POU_2"/>
    <property type="match status" value="1"/>
</dbReference>
<feature type="compositionally biased region" description="Polar residues" evidence="10">
    <location>
        <begin position="1"/>
        <end position="21"/>
    </location>
</feature>
<dbReference type="GO" id="GO:0030917">
    <property type="term" value="P:midbrain-hindbrain boundary development"/>
    <property type="evidence" value="ECO:0007669"/>
    <property type="project" value="Ensembl"/>
</dbReference>
<dbReference type="PROSITE" id="PS00027">
    <property type="entry name" value="HOMEOBOX_1"/>
    <property type="match status" value="1"/>
</dbReference>
<comment type="similarity">
    <text evidence="9">Belongs to the POU transcription factor family.</text>
</comment>
<reference evidence="14" key="1">
    <citation type="submission" date="2025-08" db="UniProtKB">
        <authorList>
            <consortium name="RefSeq"/>
        </authorList>
    </citation>
    <scope>IDENTIFICATION</scope>
</reference>
<evidence type="ECO:0000259" key="11">
    <source>
        <dbReference type="PROSITE" id="PS50071"/>
    </source>
</evidence>
<feature type="domain" description="POU-specific" evidence="12">
    <location>
        <begin position="251"/>
        <end position="325"/>
    </location>
</feature>
<dbReference type="GO" id="GO:0042663">
    <property type="term" value="P:regulation of endodermal cell fate specification"/>
    <property type="evidence" value="ECO:0007669"/>
    <property type="project" value="Ensembl"/>
</dbReference>
<evidence type="ECO:0000256" key="5">
    <source>
        <dbReference type="ARBA" id="ARBA00023163"/>
    </source>
</evidence>
<dbReference type="GO" id="GO:0009953">
    <property type="term" value="P:dorsal/ventral pattern formation"/>
    <property type="evidence" value="ECO:0007669"/>
    <property type="project" value="Ensembl"/>
</dbReference>
<dbReference type="GO" id="GO:0031101">
    <property type="term" value="P:fin regeneration"/>
    <property type="evidence" value="ECO:0007669"/>
    <property type="project" value="Ensembl"/>
</dbReference>
<dbReference type="SMART" id="SM00352">
    <property type="entry name" value="POU"/>
    <property type="match status" value="1"/>
</dbReference>
<evidence type="ECO:0000256" key="3">
    <source>
        <dbReference type="ARBA" id="ARBA00023125"/>
    </source>
</evidence>
<dbReference type="InterPro" id="IPR009057">
    <property type="entry name" value="Homeodomain-like_sf"/>
</dbReference>
<keyword evidence="6 7" id="KW-0539">Nucleus</keyword>
<dbReference type="OrthoDB" id="6159439at2759"/>
<evidence type="ECO:0000256" key="6">
    <source>
        <dbReference type="ARBA" id="ARBA00023242"/>
    </source>
</evidence>
<feature type="compositionally biased region" description="Low complexity" evidence="10">
    <location>
        <begin position="192"/>
        <end position="202"/>
    </location>
</feature>
<dbReference type="GO" id="GO:0055113">
    <property type="term" value="P:epiboly involved in gastrulation with mouth forming second"/>
    <property type="evidence" value="ECO:0007669"/>
    <property type="project" value="Ensembl"/>
</dbReference>
<dbReference type="GO" id="GO:0007398">
    <property type="term" value="P:ectoderm development"/>
    <property type="evidence" value="ECO:0007669"/>
    <property type="project" value="Ensembl"/>
</dbReference>
<evidence type="ECO:0000313" key="14">
    <source>
        <dbReference type="RefSeq" id="XP_029025286.1"/>
    </source>
</evidence>
<dbReference type="PROSITE" id="PS00035">
    <property type="entry name" value="POU_1"/>
    <property type="match status" value="1"/>
</dbReference>
<dbReference type="Gene3D" id="1.10.260.40">
    <property type="entry name" value="lambda repressor-like DNA-binding domains"/>
    <property type="match status" value="1"/>
</dbReference>
<keyword evidence="3 7" id="KW-0238">DNA-binding</keyword>
<evidence type="ECO:0000256" key="7">
    <source>
        <dbReference type="PROSITE-ProRule" id="PRU00108"/>
    </source>
</evidence>
<evidence type="ECO:0000256" key="4">
    <source>
        <dbReference type="ARBA" id="ARBA00023155"/>
    </source>
</evidence>
<dbReference type="InterPro" id="IPR013847">
    <property type="entry name" value="POU"/>
</dbReference>
<dbReference type="PROSITE" id="PS51179">
    <property type="entry name" value="POU_3"/>
    <property type="match status" value="1"/>
</dbReference>
<keyword evidence="13" id="KW-1185">Reference proteome</keyword>
<evidence type="ECO:0000256" key="8">
    <source>
        <dbReference type="RuleBase" id="RU000682"/>
    </source>
</evidence>
<dbReference type="CTD" id="30333"/>
<dbReference type="InterPro" id="IPR000327">
    <property type="entry name" value="POU_dom"/>
</dbReference>
<dbReference type="Pfam" id="PF00046">
    <property type="entry name" value="Homeodomain"/>
    <property type="match status" value="1"/>
</dbReference>
<evidence type="ECO:0000313" key="13">
    <source>
        <dbReference type="Proteomes" id="UP000515150"/>
    </source>
</evidence>
<proteinExistence type="inferred from homology"/>
<evidence type="ECO:0000256" key="2">
    <source>
        <dbReference type="ARBA" id="ARBA00023015"/>
    </source>
</evidence>
<keyword evidence="4 7" id="KW-0371">Homeobox</keyword>
<dbReference type="KEGG" id="bspl:114867101"/>
<keyword evidence="5 9" id="KW-0804">Transcription</keyword>
<accession>A0A6P7NZ98</accession>
<dbReference type="GO" id="GO:0000978">
    <property type="term" value="F:RNA polymerase II cis-regulatory region sequence-specific DNA binding"/>
    <property type="evidence" value="ECO:0007669"/>
    <property type="project" value="TreeGrafter"/>
</dbReference>
<dbReference type="PROSITE" id="PS50071">
    <property type="entry name" value="HOMEOBOX_2"/>
    <property type="match status" value="1"/>
</dbReference>
<dbReference type="InParanoid" id="A0A6P7NZ98"/>